<evidence type="ECO:0000313" key="3">
    <source>
        <dbReference type="Proteomes" id="UP000239649"/>
    </source>
</evidence>
<comment type="caution">
    <text evidence="2">The sequence shown here is derived from an EMBL/GenBank/DDBJ whole genome shotgun (WGS) entry which is preliminary data.</text>
</comment>
<keyword evidence="3" id="KW-1185">Reference proteome</keyword>
<sequence>MASPSGSDVALLEDEDLQRALALSLEEARSGGAAPREEATATQEVVPTVSPHAGRRQPMRGRRTIESKPIQQPHQAASAQQQQQQQQPAPKEPAAAARQQHQQHQHQQRPQQRHSPGAAKPTGVSKPSPSGASGRKPRGKKLPAYNPTDAEVEACYKLLAGGGSTATVGSLIEASQALGCGQELSTVQLMMAHAAEHVLGWASGAARGQGARGQLSLQEFRTLVDHFRVAG</sequence>
<accession>A0A2P6VSA4</accession>
<evidence type="ECO:0000256" key="1">
    <source>
        <dbReference type="SAM" id="MobiDB-lite"/>
    </source>
</evidence>
<gene>
    <name evidence="2" type="ORF">C2E20_0465</name>
</gene>
<organism evidence="2 3">
    <name type="scientific">Micractinium conductrix</name>
    <dbReference type="NCBI Taxonomy" id="554055"/>
    <lineage>
        <taxon>Eukaryota</taxon>
        <taxon>Viridiplantae</taxon>
        <taxon>Chlorophyta</taxon>
        <taxon>core chlorophytes</taxon>
        <taxon>Trebouxiophyceae</taxon>
        <taxon>Chlorellales</taxon>
        <taxon>Chlorellaceae</taxon>
        <taxon>Chlorella clade</taxon>
        <taxon>Micractinium</taxon>
    </lineage>
</organism>
<feature type="compositionally biased region" description="Basic residues" evidence="1">
    <location>
        <begin position="53"/>
        <end position="62"/>
    </location>
</feature>
<protein>
    <submittedName>
        <fullName evidence="2">Uncharacterized protein</fullName>
    </submittedName>
</protein>
<dbReference type="Pfam" id="PF02809">
    <property type="entry name" value="UIM"/>
    <property type="match status" value="1"/>
</dbReference>
<name>A0A2P6VSA4_9CHLO</name>
<proteinExistence type="predicted"/>
<reference evidence="2 3" key="1">
    <citation type="journal article" date="2018" name="Plant J.">
        <title>Genome sequences of Chlorella sorokiniana UTEX 1602 and Micractinium conductrix SAG 241.80: implications to maltose excretion by a green alga.</title>
        <authorList>
            <person name="Arriola M.B."/>
            <person name="Velmurugan N."/>
            <person name="Zhang Y."/>
            <person name="Plunkett M.H."/>
            <person name="Hondzo H."/>
            <person name="Barney B.M."/>
        </authorList>
    </citation>
    <scope>NUCLEOTIDE SEQUENCE [LARGE SCALE GENOMIC DNA]</scope>
    <source>
        <strain evidence="2 3">SAG 241.80</strain>
    </source>
</reference>
<dbReference type="Proteomes" id="UP000239649">
    <property type="component" value="Unassembled WGS sequence"/>
</dbReference>
<feature type="region of interest" description="Disordered" evidence="1">
    <location>
        <begin position="27"/>
        <end position="145"/>
    </location>
</feature>
<dbReference type="EMBL" id="LHPF02000001">
    <property type="protein sequence ID" value="PSC76973.1"/>
    <property type="molecule type" value="Genomic_DNA"/>
</dbReference>
<evidence type="ECO:0000313" key="2">
    <source>
        <dbReference type="EMBL" id="PSC76973.1"/>
    </source>
</evidence>
<dbReference type="PROSITE" id="PS50330">
    <property type="entry name" value="UIM"/>
    <property type="match status" value="1"/>
</dbReference>
<feature type="compositionally biased region" description="Low complexity" evidence="1">
    <location>
        <begin position="69"/>
        <end position="100"/>
    </location>
</feature>
<dbReference type="OrthoDB" id="10656502at2759"/>
<dbReference type="InterPro" id="IPR003903">
    <property type="entry name" value="UIM_dom"/>
</dbReference>
<dbReference type="AlphaFoldDB" id="A0A2P6VSA4"/>